<dbReference type="EMBL" id="CALSDN010000002">
    <property type="protein sequence ID" value="CAH6719279.1"/>
    <property type="molecule type" value="Genomic_DNA"/>
</dbReference>
<comment type="caution">
    <text evidence="1">The sequence shown here is derived from an EMBL/GenBank/DDBJ whole genome shotgun (WGS) entry which is preliminary data.</text>
</comment>
<evidence type="ECO:0000313" key="1">
    <source>
        <dbReference type="EMBL" id="CAH6719279.1"/>
    </source>
</evidence>
<reference evidence="1" key="1">
    <citation type="submission" date="2022-06" db="EMBL/GenBank/DDBJ databases">
        <authorList>
            <person name="Legras J.-L."/>
            <person name="Devillers H."/>
            <person name="Grondin C."/>
        </authorList>
    </citation>
    <scope>NUCLEOTIDE SEQUENCE</scope>
    <source>
        <strain evidence="1">CLIB 1444</strain>
    </source>
</reference>
<sequence>MSLPIKAFIASTPNSYKLSIFLELLKLKYEVVPVDLSKNDQKQPWFLKVNPNGKVPTLHDETNDIKLGESGAILLYLADTYDKERKYSYAPGTKEYYKMIEAAFFQVGGIGPAVGQSIHFKLIAQEKNPMAIERFHIEIKRLLTVLEEYLKRNKEEYNSEYLAGSHLSIADIVHIGFIPYLKVCDVPLNDFPGVLKWAQHVLEHPEIRKGFTIPRKSTLWDDNLASLD</sequence>
<evidence type="ECO:0000313" key="2">
    <source>
        <dbReference type="Proteomes" id="UP001152531"/>
    </source>
</evidence>
<proteinExistence type="predicted"/>
<name>A0ACA9Y3P9_9ASCO</name>
<accession>A0ACA9Y3P9</accession>
<organism evidence="1 2">
    <name type="scientific">[Candida] jaroonii</name>
    <dbReference type="NCBI Taxonomy" id="467808"/>
    <lineage>
        <taxon>Eukaryota</taxon>
        <taxon>Fungi</taxon>
        <taxon>Dikarya</taxon>
        <taxon>Ascomycota</taxon>
        <taxon>Saccharomycotina</taxon>
        <taxon>Pichiomycetes</taxon>
        <taxon>Debaryomycetaceae</taxon>
        <taxon>Yamadazyma</taxon>
    </lineage>
</organism>
<gene>
    <name evidence="1" type="ORF">CLIB1444_02S04896</name>
</gene>
<dbReference type="Proteomes" id="UP001152531">
    <property type="component" value="Unassembled WGS sequence"/>
</dbReference>
<keyword evidence="2" id="KW-1185">Reference proteome</keyword>
<protein>
    <submittedName>
        <fullName evidence="1">Glutathione S-transferase 1</fullName>
    </submittedName>
</protein>